<accession>A0A174H7E9</accession>
<sequence>MLGGGGDSNPLSALSELDPQLLQAGLRLFSEYSATDDRKVALLNALKPFVKPERYAKVDKAVQIAKLARVIRVAFQLFQSRREEGKDDV</sequence>
<name>A0A174H7E9_FLAPL</name>
<evidence type="ECO:0000313" key="2">
    <source>
        <dbReference type="Proteomes" id="UP000095746"/>
    </source>
</evidence>
<dbReference type="Proteomes" id="UP000095746">
    <property type="component" value="Unassembled WGS sequence"/>
</dbReference>
<proteinExistence type="predicted"/>
<reference evidence="1 2" key="1">
    <citation type="submission" date="2015-09" db="EMBL/GenBank/DDBJ databases">
        <authorList>
            <consortium name="Pathogen Informatics"/>
        </authorList>
    </citation>
    <scope>NUCLEOTIDE SEQUENCE [LARGE SCALE GENOMIC DNA]</scope>
    <source>
        <strain evidence="1 2">2789STDY5608854</strain>
    </source>
</reference>
<dbReference type="EMBL" id="CYZT01000148">
    <property type="protein sequence ID" value="CUO70833.1"/>
    <property type="molecule type" value="Genomic_DNA"/>
</dbReference>
<gene>
    <name evidence="1" type="ORF">ERS852411_02013</name>
</gene>
<dbReference type="AlphaFoldDB" id="A0A174H7E9"/>
<evidence type="ECO:0000313" key="1">
    <source>
        <dbReference type="EMBL" id="CUO70833.1"/>
    </source>
</evidence>
<protein>
    <submittedName>
        <fullName evidence="1">Uncharacterized protein</fullName>
    </submittedName>
</protein>
<organism evidence="1 2">
    <name type="scientific">Flavonifractor plautii</name>
    <name type="common">Fusobacterium plautii</name>
    <dbReference type="NCBI Taxonomy" id="292800"/>
    <lineage>
        <taxon>Bacteria</taxon>
        <taxon>Bacillati</taxon>
        <taxon>Bacillota</taxon>
        <taxon>Clostridia</taxon>
        <taxon>Eubacteriales</taxon>
        <taxon>Oscillospiraceae</taxon>
        <taxon>Flavonifractor</taxon>
    </lineage>
</organism>